<evidence type="ECO:0000256" key="1">
    <source>
        <dbReference type="ARBA" id="ARBA00001933"/>
    </source>
</evidence>
<accession>A0A644ZEH2</accession>
<comment type="caution">
    <text evidence="8">The sequence shown here is derived from an EMBL/GenBank/DDBJ whole genome shotgun (WGS) entry which is preliminary data.</text>
</comment>
<evidence type="ECO:0000256" key="5">
    <source>
        <dbReference type="ARBA" id="ARBA00023239"/>
    </source>
</evidence>
<evidence type="ECO:0000259" key="6">
    <source>
        <dbReference type="Pfam" id="PF01276"/>
    </source>
</evidence>
<dbReference type="InterPro" id="IPR015424">
    <property type="entry name" value="PyrdxlP-dep_Trfase"/>
</dbReference>
<sequence>MKIEKPLCEAVFNYEKAKVYPLHTPGHKGGRGMDKSLLAALGKRAAAIDVSLMSELDDIHCPEGCLLEAQSLAAELYGSDRCFFAVNGTTGAIHAMLVSTLKPGEKVLLPRNAHRSVAGALVIGDIEAVFLAPEYDDFFGINTQVTPEAVEQALAADAAIKAVLITSPNYYGLAADLKAIAEITHRRGAVLLVDEAHGAHLGFSSVLPPSALQCGADACAQSTHKTLGALTQCSMLHVKGERINLQRVAAVMSLLTTTSPNYLLMISLDAARAQLAANGAEMAEAALAVAERLRESLRSVEGLEILDSSILARSEVAAFDGTKVTVNVAGLGITGIEAGNILRENGLAVELVDRNNVLFLLTYADDNQEINSIINKITDVFQKIKNQNKPILPPSTNYEMPVAQQVLPPRQAFYADSEDVTFCEAVGRISAEQISFYPPGIPVIIPGELVTKEILTYCQRMLALGLPVSGPQDGTLTKIQVVKQ</sequence>
<dbReference type="InterPro" id="IPR008286">
    <property type="entry name" value="Prn/Lys/Arg_de-COase_C"/>
</dbReference>
<dbReference type="PANTHER" id="PTHR43277">
    <property type="entry name" value="ARGININE DECARBOXYLASE"/>
    <property type="match status" value="1"/>
</dbReference>
<dbReference type="Gene3D" id="3.40.640.10">
    <property type="entry name" value="Type I PLP-dependent aspartate aminotransferase-like (Major domain)"/>
    <property type="match status" value="1"/>
</dbReference>
<dbReference type="EMBL" id="VSSQ01008587">
    <property type="protein sequence ID" value="MPM39282.1"/>
    <property type="molecule type" value="Genomic_DNA"/>
</dbReference>
<evidence type="ECO:0000256" key="2">
    <source>
        <dbReference type="ARBA" id="ARBA00010671"/>
    </source>
</evidence>
<dbReference type="SUPFAM" id="SSF53383">
    <property type="entry name" value="PLP-dependent transferases"/>
    <property type="match status" value="1"/>
</dbReference>
<comment type="similarity">
    <text evidence="2">Belongs to the Orn/Lys/Arg decarboxylase class-I family.</text>
</comment>
<dbReference type="InterPro" id="IPR036633">
    <property type="entry name" value="Prn/Lys/Arg_de-COase_C_sf"/>
</dbReference>
<dbReference type="EC" id="4.1.1.19" evidence="8"/>
<proteinExistence type="inferred from homology"/>
<evidence type="ECO:0000259" key="7">
    <source>
        <dbReference type="Pfam" id="PF03711"/>
    </source>
</evidence>
<keyword evidence="3" id="KW-0210">Decarboxylase</keyword>
<dbReference type="InterPro" id="IPR052357">
    <property type="entry name" value="Orn_Lys_Arg_decarboxylase-I"/>
</dbReference>
<dbReference type="SUPFAM" id="SSF55904">
    <property type="entry name" value="Ornithine decarboxylase C-terminal domain"/>
    <property type="match status" value="1"/>
</dbReference>
<comment type="cofactor">
    <cofactor evidence="1">
        <name>pyridoxal 5'-phosphate</name>
        <dbReference type="ChEBI" id="CHEBI:597326"/>
    </cofactor>
</comment>
<dbReference type="InterPro" id="IPR000310">
    <property type="entry name" value="Orn/Lys/Arg_deCO2ase_major_dom"/>
</dbReference>
<organism evidence="8">
    <name type="scientific">bioreactor metagenome</name>
    <dbReference type="NCBI Taxonomy" id="1076179"/>
    <lineage>
        <taxon>unclassified sequences</taxon>
        <taxon>metagenomes</taxon>
        <taxon>ecological metagenomes</taxon>
    </lineage>
</organism>
<keyword evidence="5 8" id="KW-0456">Lyase</keyword>
<dbReference type="Pfam" id="PF01276">
    <property type="entry name" value="OKR_DC_1"/>
    <property type="match status" value="1"/>
</dbReference>
<dbReference type="InterPro" id="IPR015421">
    <property type="entry name" value="PyrdxlP-dep_Trfase_major"/>
</dbReference>
<dbReference type="GO" id="GO:0008792">
    <property type="term" value="F:arginine decarboxylase activity"/>
    <property type="evidence" value="ECO:0007669"/>
    <property type="project" value="UniProtKB-EC"/>
</dbReference>
<evidence type="ECO:0000313" key="8">
    <source>
        <dbReference type="EMBL" id="MPM39282.1"/>
    </source>
</evidence>
<name>A0A644ZEH2_9ZZZZ</name>
<feature type="domain" description="Orn/Lys/Arg decarboxylases family 1 pyridoxal-P attachment site" evidence="6">
    <location>
        <begin position="6"/>
        <end position="368"/>
    </location>
</feature>
<evidence type="ECO:0000256" key="3">
    <source>
        <dbReference type="ARBA" id="ARBA00022793"/>
    </source>
</evidence>
<dbReference type="AlphaFoldDB" id="A0A644ZEH2"/>
<keyword evidence="4" id="KW-0663">Pyridoxal phosphate</keyword>
<dbReference type="Gene3D" id="3.90.100.10">
    <property type="entry name" value="Orn/Lys/Arg decarboxylase, C-terminal domain"/>
    <property type="match status" value="1"/>
</dbReference>
<gene>
    <name evidence="8" type="primary">speA_32</name>
    <name evidence="8" type="ORF">SDC9_85915</name>
</gene>
<protein>
    <submittedName>
        <fullName evidence="8">Arginine decarboxylase</fullName>
        <ecNumber evidence="8">4.1.1.19</ecNumber>
    </submittedName>
</protein>
<dbReference type="Pfam" id="PF03711">
    <property type="entry name" value="OKR_DC_1_C"/>
    <property type="match status" value="1"/>
</dbReference>
<dbReference type="PANTHER" id="PTHR43277:SF4">
    <property type="entry name" value="ARGININE DECARBOXYLASE"/>
    <property type="match status" value="1"/>
</dbReference>
<reference evidence="8" key="1">
    <citation type="submission" date="2019-08" db="EMBL/GenBank/DDBJ databases">
        <authorList>
            <person name="Kucharzyk K."/>
            <person name="Murdoch R.W."/>
            <person name="Higgins S."/>
            <person name="Loffler F."/>
        </authorList>
    </citation>
    <scope>NUCLEOTIDE SEQUENCE</scope>
</reference>
<evidence type="ECO:0000256" key="4">
    <source>
        <dbReference type="ARBA" id="ARBA00022898"/>
    </source>
</evidence>
<feature type="domain" description="Orn/Lys/Arg decarboxylase C-terminal" evidence="7">
    <location>
        <begin position="405"/>
        <end position="459"/>
    </location>
</feature>